<dbReference type="EMBL" id="CP000471">
    <property type="protein sequence ID" value="ABK44582.1"/>
    <property type="molecule type" value="Genomic_DNA"/>
</dbReference>
<dbReference type="GO" id="GO:0003677">
    <property type="term" value="F:DNA binding"/>
    <property type="evidence" value="ECO:0007669"/>
    <property type="project" value="InterPro"/>
</dbReference>
<organism evidence="9 10">
    <name type="scientific">Magnetococcus marinus (strain ATCC BAA-1437 / JCM 17883 / MC-1)</name>
    <dbReference type="NCBI Taxonomy" id="156889"/>
    <lineage>
        <taxon>Bacteria</taxon>
        <taxon>Pseudomonadati</taxon>
        <taxon>Pseudomonadota</taxon>
        <taxon>Magnetococcia</taxon>
        <taxon>Magnetococcales</taxon>
        <taxon>Magnetococcaceae</taxon>
        <taxon>Magnetococcus</taxon>
    </lineage>
</organism>
<dbReference type="AlphaFoldDB" id="A0L9D9"/>
<dbReference type="GO" id="GO:0006281">
    <property type="term" value="P:DNA repair"/>
    <property type="evidence" value="ECO:0007669"/>
    <property type="project" value="UniProtKB-KW"/>
</dbReference>
<dbReference type="GO" id="GO:0016787">
    <property type="term" value="F:hydrolase activity"/>
    <property type="evidence" value="ECO:0007669"/>
    <property type="project" value="UniProtKB-KW"/>
</dbReference>
<reference evidence="10" key="1">
    <citation type="journal article" date="2009" name="Appl. Environ. Microbiol.">
        <title>Complete genome sequence of the chemolithoautotrophic marine magnetotactic coccus strain MC-1.</title>
        <authorList>
            <person name="Schubbe S."/>
            <person name="Williams T.J."/>
            <person name="Xie G."/>
            <person name="Kiss H.E."/>
            <person name="Brettin T.S."/>
            <person name="Martinez D."/>
            <person name="Ross C.A."/>
            <person name="Schuler D."/>
            <person name="Cox B.L."/>
            <person name="Nealson K.H."/>
            <person name="Bazylinski D.A."/>
        </authorList>
    </citation>
    <scope>NUCLEOTIDE SEQUENCE [LARGE SCALE GENOMIC DNA]</scope>
    <source>
        <strain evidence="10">ATCC BAA-1437 / JCM 17883 / MC-1</strain>
    </source>
</reference>
<reference evidence="9 10" key="2">
    <citation type="journal article" date="2012" name="Int. J. Syst. Evol. Microbiol.">
        <title>Magnetococcus marinus gen. nov., sp. nov., a marine, magnetotactic bacterium that represents a novel lineage (Magnetococcaceae fam. nov.; Magnetococcales ord. nov.) at the base of the Alphaproteobacteria.</title>
        <authorList>
            <person name="Bazylinski D.A."/>
            <person name="Williams T.J."/>
            <person name="Lefevre C.T."/>
            <person name="Berg R.J."/>
            <person name="Zhang C.L."/>
            <person name="Bowser S.S."/>
            <person name="Dean A.J."/>
            <person name="Beveridge T.J."/>
        </authorList>
    </citation>
    <scope>NUCLEOTIDE SEQUENCE [LARGE SCALE GENOMIC DNA]</scope>
    <source>
        <strain evidence="10">ATCC BAA-1437 / JCM 17883 / MC-1</strain>
    </source>
</reference>
<evidence type="ECO:0000256" key="4">
    <source>
        <dbReference type="ARBA" id="ARBA00022813"/>
    </source>
</evidence>
<dbReference type="GO" id="GO:0006355">
    <property type="term" value="P:regulation of DNA-templated transcription"/>
    <property type="evidence" value="ECO:0007669"/>
    <property type="project" value="InterPro"/>
</dbReference>
<keyword evidence="4 7" id="KW-0068">Autocatalytic cleavage</keyword>
<protein>
    <submittedName>
        <fullName evidence="9">SOS-response transcriptional repressor, LexA</fullName>
    </submittedName>
</protein>
<evidence type="ECO:0000259" key="8">
    <source>
        <dbReference type="Pfam" id="PF00717"/>
    </source>
</evidence>
<dbReference type="Proteomes" id="UP000002586">
    <property type="component" value="Chromosome"/>
</dbReference>
<dbReference type="RefSeq" id="WP_011713710.1">
    <property type="nucleotide sequence ID" value="NC_008576.1"/>
</dbReference>
<keyword evidence="10" id="KW-1185">Reference proteome</keyword>
<sequence>MTLPIPFFTSLVPAGFPSPADDYLEGHLDLNELLIKRPAATFFVRVTGDSMIGAGIHSGDILVVDRSLEPINGSIVIAVVSGELTVKRLKKDGGRVWLMPENKDFQPMEISEEQEMTVWGVVRSAIHQFGVG</sequence>
<proteinExistence type="inferred from homology"/>
<dbReference type="PRINTS" id="PR00726">
    <property type="entry name" value="LEXASERPTASE"/>
</dbReference>
<evidence type="ECO:0000313" key="10">
    <source>
        <dbReference type="Proteomes" id="UP000002586"/>
    </source>
</evidence>
<dbReference type="InterPro" id="IPR015927">
    <property type="entry name" value="Peptidase_S24_S26A/B/C"/>
</dbReference>
<dbReference type="InterPro" id="IPR036286">
    <property type="entry name" value="LexA/Signal_pep-like_sf"/>
</dbReference>
<evidence type="ECO:0000256" key="1">
    <source>
        <dbReference type="ARBA" id="ARBA00007484"/>
    </source>
</evidence>
<evidence type="ECO:0000256" key="7">
    <source>
        <dbReference type="RuleBase" id="RU003991"/>
    </source>
</evidence>
<dbReference type="PANTHER" id="PTHR33516">
    <property type="entry name" value="LEXA REPRESSOR"/>
    <property type="match status" value="1"/>
</dbReference>
<dbReference type="Pfam" id="PF00717">
    <property type="entry name" value="Peptidase_S24"/>
    <property type="match status" value="1"/>
</dbReference>
<evidence type="ECO:0000256" key="3">
    <source>
        <dbReference type="ARBA" id="ARBA00022801"/>
    </source>
</evidence>
<gene>
    <name evidence="9" type="ordered locus">Mmc1_2081</name>
</gene>
<dbReference type="eggNOG" id="COG1974">
    <property type="taxonomic scope" value="Bacteria"/>
</dbReference>
<accession>A0L9D9</accession>
<keyword evidence="6" id="KW-0742">SOS response</keyword>
<feature type="domain" description="Peptidase S24/S26A/S26B/S26C" evidence="8">
    <location>
        <begin position="7"/>
        <end position="122"/>
    </location>
</feature>
<dbReference type="KEGG" id="mgm:Mmc1_2081"/>
<dbReference type="InterPro" id="IPR039418">
    <property type="entry name" value="LexA-like"/>
</dbReference>
<comment type="similarity">
    <text evidence="1 7">Belongs to the peptidase S24 family.</text>
</comment>
<dbReference type="CDD" id="cd06529">
    <property type="entry name" value="S24_LexA-like"/>
    <property type="match status" value="1"/>
</dbReference>
<dbReference type="MEROPS" id="S24.003"/>
<dbReference type="InterPro" id="IPR006197">
    <property type="entry name" value="Peptidase_S24_LexA"/>
</dbReference>
<dbReference type="NCBIfam" id="NF007621">
    <property type="entry name" value="PRK10276.1"/>
    <property type="match status" value="1"/>
</dbReference>
<evidence type="ECO:0000256" key="5">
    <source>
        <dbReference type="ARBA" id="ARBA00023204"/>
    </source>
</evidence>
<dbReference type="GO" id="GO:0009432">
    <property type="term" value="P:SOS response"/>
    <property type="evidence" value="ECO:0007669"/>
    <property type="project" value="UniProtKB-KW"/>
</dbReference>
<dbReference type="Gene3D" id="2.10.109.10">
    <property type="entry name" value="Umud Fragment, subunit A"/>
    <property type="match status" value="1"/>
</dbReference>
<keyword evidence="3 7" id="KW-0378">Hydrolase</keyword>
<keyword evidence="5" id="KW-0234">DNA repair</keyword>
<dbReference type="OrthoDB" id="9802364at2"/>
<evidence type="ECO:0000256" key="2">
    <source>
        <dbReference type="ARBA" id="ARBA00022763"/>
    </source>
</evidence>
<name>A0L9D9_MAGMM</name>
<dbReference type="HOGENOM" id="CLU_066192_0_0_5"/>
<dbReference type="InterPro" id="IPR050077">
    <property type="entry name" value="LexA_repressor"/>
</dbReference>
<dbReference type="SUPFAM" id="SSF51306">
    <property type="entry name" value="LexA/Signal peptidase"/>
    <property type="match status" value="1"/>
</dbReference>
<evidence type="ECO:0000313" key="9">
    <source>
        <dbReference type="EMBL" id="ABK44582.1"/>
    </source>
</evidence>
<dbReference type="STRING" id="156889.Mmc1_2081"/>
<keyword evidence="2" id="KW-0227">DNA damage</keyword>
<dbReference type="PANTHER" id="PTHR33516:SF2">
    <property type="entry name" value="LEXA REPRESSOR-RELATED"/>
    <property type="match status" value="1"/>
</dbReference>
<evidence type="ECO:0000256" key="6">
    <source>
        <dbReference type="ARBA" id="ARBA00023236"/>
    </source>
</evidence>